<dbReference type="SMART" id="SM00382">
    <property type="entry name" value="AAA"/>
    <property type="match status" value="1"/>
</dbReference>
<evidence type="ECO:0000256" key="2">
    <source>
        <dbReference type="ARBA" id="ARBA00022692"/>
    </source>
</evidence>
<dbReference type="InterPro" id="IPR003593">
    <property type="entry name" value="AAA+_ATPase"/>
</dbReference>
<dbReference type="Gene3D" id="3.40.50.300">
    <property type="entry name" value="P-loop containing nucleotide triphosphate hydrolases"/>
    <property type="match status" value="1"/>
</dbReference>
<keyword evidence="11" id="KW-1185">Reference proteome</keyword>
<gene>
    <name evidence="10" type="ORF">Thini_1668</name>
</gene>
<dbReference type="GO" id="GO:0030253">
    <property type="term" value="P:protein secretion by the type I secretion system"/>
    <property type="evidence" value="ECO:0007669"/>
    <property type="project" value="InterPro"/>
</dbReference>
<dbReference type="PANTHER" id="PTHR24221">
    <property type="entry name" value="ATP-BINDING CASSETTE SUB-FAMILY B"/>
    <property type="match status" value="1"/>
</dbReference>
<dbReference type="InterPro" id="IPR010128">
    <property type="entry name" value="ATPase_T1SS_PrtD-like"/>
</dbReference>
<feature type="transmembrane region" description="Helical" evidence="7">
    <location>
        <begin position="26"/>
        <end position="51"/>
    </location>
</feature>
<feature type="transmembrane region" description="Helical" evidence="7">
    <location>
        <begin position="163"/>
        <end position="182"/>
    </location>
</feature>
<reference evidence="11" key="1">
    <citation type="journal article" date="2011" name="Stand. Genomic Sci.">
        <title>Genome sequence of the filamentous, gliding Thiothrix nivea neotype strain (JP2(T)).</title>
        <authorList>
            <person name="Lapidus A."/>
            <person name="Nolan M."/>
            <person name="Lucas S."/>
            <person name="Glavina Del Rio T."/>
            <person name="Tice H."/>
            <person name="Cheng J.F."/>
            <person name="Tapia R."/>
            <person name="Han C."/>
            <person name="Goodwin L."/>
            <person name="Pitluck S."/>
            <person name="Liolios K."/>
            <person name="Pagani I."/>
            <person name="Ivanova N."/>
            <person name="Huntemann M."/>
            <person name="Mavromatis K."/>
            <person name="Mikhailova N."/>
            <person name="Pati A."/>
            <person name="Chen A."/>
            <person name="Palaniappan K."/>
            <person name="Land M."/>
            <person name="Brambilla E.M."/>
            <person name="Rohde M."/>
            <person name="Abt B."/>
            <person name="Verbarg S."/>
            <person name="Goker M."/>
            <person name="Bristow J."/>
            <person name="Eisen J.A."/>
            <person name="Markowitz V."/>
            <person name="Hugenholtz P."/>
            <person name="Kyrpides N.C."/>
            <person name="Klenk H.P."/>
            <person name="Woyke T."/>
        </authorList>
    </citation>
    <scope>NUCLEOTIDE SEQUENCE [LARGE SCALE GENOMIC DNA]</scope>
    <source>
        <strain evidence="11">ATCC 35100 / DSM 5205 / JP2</strain>
    </source>
</reference>
<dbReference type="Proteomes" id="UP000005317">
    <property type="component" value="Unassembled WGS sequence"/>
</dbReference>
<feature type="domain" description="ABC transmembrane type-1" evidence="9">
    <location>
        <begin position="29"/>
        <end position="304"/>
    </location>
</feature>
<dbReference type="AlphaFoldDB" id="A0A656HAY9"/>
<keyword evidence="6 7" id="KW-0472">Membrane</keyword>
<keyword evidence="4" id="KW-0067">ATP-binding</keyword>
<dbReference type="CDD" id="cd18586">
    <property type="entry name" value="ABC_6TM_PrtD_like"/>
    <property type="match status" value="1"/>
</dbReference>
<keyword evidence="3" id="KW-0547">Nucleotide-binding</keyword>
<feature type="transmembrane region" description="Helical" evidence="7">
    <location>
        <begin position="63"/>
        <end position="83"/>
    </location>
</feature>
<dbReference type="SUPFAM" id="SSF90123">
    <property type="entry name" value="ABC transporter transmembrane region"/>
    <property type="match status" value="1"/>
</dbReference>
<dbReference type="NCBIfam" id="TIGR01842">
    <property type="entry name" value="type_I_sec_PrtD"/>
    <property type="match status" value="1"/>
</dbReference>
<evidence type="ECO:0000256" key="4">
    <source>
        <dbReference type="ARBA" id="ARBA00022840"/>
    </source>
</evidence>
<dbReference type="GO" id="GO:0140359">
    <property type="term" value="F:ABC-type transporter activity"/>
    <property type="evidence" value="ECO:0007669"/>
    <property type="project" value="InterPro"/>
</dbReference>
<evidence type="ECO:0000256" key="3">
    <source>
        <dbReference type="ARBA" id="ARBA00022741"/>
    </source>
</evidence>
<dbReference type="InterPro" id="IPR011527">
    <property type="entry name" value="ABC1_TM_dom"/>
</dbReference>
<evidence type="ECO:0000259" key="9">
    <source>
        <dbReference type="PROSITE" id="PS50929"/>
    </source>
</evidence>
<dbReference type="GO" id="GO:0016887">
    <property type="term" value="F:ATP hydrolysis activity"/>
    <property type="evidence" value="ECO:0007669"/>
    <property type="project" value="InterPro"/>
</dbReference>
<dbReference type="GO" id="GO:0034040">
    <property type="term" value="F:ATPase-coupled lipid transmembrane transporter activity"/>
    <property type="evidence" value="ECO:0007669"/>
    <property type="project" value="TreeGrafter"/>
</dbReference>
<dbReference type="InterPro" id="IPR036640">
    <property type="entry name" value="ABC1_TM_sf"/>
</dbReference>
<protein>
    <submittedName>
        <fullName evidence="10">Type I secretion system ATPase</fullName>
    </submittedName>
</protein>
<dbReference type="SUPFAM" id="SSF52540">
    <property type="entry name" value="P-loop containing nucleoside triphosphate hydrolases"/>
    <property type="match status" value="1"/>
</dbReference>
<evidence type="ECO:0000256" key="5">
    <source>
        <dbReference type="ARBA" id="ARBA00022989"/>
    </source>
</evidence>
<organism evidence="10 11">
    <name type="scientific">Thiothrix nivea (strain ATCC 35100 / DSM 5205 / JP2)</name>
    <dbReference type="NCBI Taxonomy" id="870187"/>
    <lineage>
        <taxon>Bacteria</taxon>
        <taxon>Pseudomonadati</taxon>
        <taxon>Pseudomonadota</taxon>
        <taxon>Gammaproteobacteria</taxon>
        <taxon>Thiotrichales</taxon>
        <taxon>Thiotrichaceae</taxon>
        <taxon>Thiothrix</taxon>
    </lineage>
</organism>
<evidence type="ECO:0000256" key="7">
    <source>
        <dbReference type="SAM" id="Phobius"/>
    </source>
</evidence>
<dbReference type="InterPro" id="IPR047957">
    <property type="entry name" value="ABC_AprD-like_6TM"/>
</dbReference>
<dbReference type="InterPro" id="IPR027417">
    <property type="entry name" value="P-loop_NTPase"/>
</dbReference>
<evidence type="ECO:0000256" key="1">
    <source>
        <dbReference type="ARBA" id="ARBA00004651"/>
    </source>
</evidence>
<feature type="domain" description="ABC transporter" evidence="8">
    <location>
        <begin position="335"/>
        <end position="570"/>
    </location>
</feature>
<dbReference type="GO" id="GO:0005886">
    <property type="term" value="C:plasma membrane"/>
    <property type="evidence" value="ECO:0007669"/>
    <property type="project" value="UniProtKB-SubCell"/>
</dbReference>
<accession>A0A656HAY9</accession>
<dbReference type="FunFam" id="1.20.1560.10:FF:000109">
    <property type="entry name" value="Alkaline protease secretion ATP-binding protein aprD"/>
    <property type="match status" value="1"/>
</dbReference>
<dbReference type="Pfam" id="PF00664">
    <property type="entry name" value="ABC_membrane"/>
    <property type="match status" value="1"/>
</dbReference>
<dbReference type="InterPro" id="IPR003439">
    <property type="entry name" value="ABC_transporter-like_ATP-bd"/>
</dbReference>
<name>A0A656HAY9_THINJ</name>
<dbReference type="Pfam" id="PF00005">
    <property type="entry name" value="ABC_tran"/>
    <property type="match status" value="1"/>
</dbReference>
<dbReference type="InterPro" id="IPR039421">
    <property type="entry name" value="Type_1_exporter"/>
</dbReference>
<dbReference type="EMBL" id="JH651384">
    <property type="protein sequence ID" value="EIJ34251.1"/>
    <property type="molecule type" value="Genomic_DNA"/>
</dbReference>
<evidence type="ECO:0000313" key="11">
    <source>
        <dbReference type="Proteomes" id="UP000005317"/>
    </source>
</evidence>
<dbReference type="CDD" id="cd03246">
    <property type="entry name" value="ABCC_Protease_Secretion"/>
    <property type="match status" value="1"/>
</dbReference>
<keyword evidence="2 7" id="KW-0812">Transmembrane</keyword>
<dbReference type="Gene3D" id="1.20.1560.10">
    <property type="entry name" value="ABC transporter type 1, transmembrane domain"/>
    <property type="match status" value="1"/>
</dbReference>
<proteinExistence type="predicted"/>
<evidence type="ECO:0000259" key="8">
    <source>
        <dbReference type="PROSITE" id="PS50893"/>
    </source>
</evidence>
<sequence>MGIQQDRMGKKQGDLARLLGGLKSSFMYVGFFSLFVNVLMLVPSLYMLQVYDRVMASRSGETLLMLTLIVAWLFFTMGVLELVRSRLLVRIGTKLDDALSSRLYSAIMTMAIKFPGKGSVQPLSDLTSIRQFLTGNAPFAFFDTPWIPIYIGVLFLFHPWFGWFSMFAASLLIVIAIANNLVTRDRMKAANNQYTKANAVASAHVRNAEVIHAMGMEASLRESWLKQHLSFLREQSLASDQSGLWSNLSKVVRMLFQSLILGVGAYLAIHNEITSGMLIAGSILMGRALAPIDQMISTWKQFGSARQAYERLDGMLAALPATDERLSLPAPQGSLQCENLSVLAPGTQNAVLRAVTFQVPAGETLVVLGPSAAGKSSLARALVGVWPAVAGKIRIDNADINHWNREELGPYLGYLPQDVELFEGTVAENIARFGRVEPEKVHLAAQMAGVDSLVRRLPEGYDTPIGVGGVALSGGQRQRIGLARALYGSPKIVVLDEPNASLDEAGEAALLRACQLLKEQGTTLVLVTHRPGVVGIADKLLVLADGQVGMFGERDFVLKSLAQRKAAMNKSIADFSSHKSSAA</sequence>
<dbReference type="InterPro" id="IPR017871">
    <property type="entry name" value="ABC_transporter-like_CS"/>
</dbReference>
<evidence type="ECO:0000256" key="6">
    <source>
        <dbReference type="ARBA" id="ARBA00023136"/>
    </source>
</evidence>
<evidence type="ECO:0000313" key="10">
    <source>
        <dbReference type="EMBL" id="EIJ34251.1"/>
    </source>
</evidence>
<feature type="transmembrane region" description="Helical" evidence="7">
    <location>
        <begin position="139"/>
        <end position="157"/>
    </location>
</feature>
<dbReference type="PROSITE" id="PS00211">
    <property type="entry name" value="ABC_TRANSPORTER_1"/>
    <property type="match status" value="1"/>
</dbReference>
<comment type="subcellular location">
    <subcellularLocation>
        <location evidence="1">Cell membrane</location>
        <topology evidence="1">Multi-pass membrane protein</topology>
    </subcellularLocation>
</comment>
<dbReference type="PROSITE" id="PS50893">
    <property type="entry name" value="ABC_TRANSPORTER_2"/>
    <property type="match status" value="1"/>
</dbReference>
<dbReference type="PANTHER" id="PTHR24221:SF248">
    <property type="entry name" value="ABC TRANSPORTER TRANSMEMBRANE REGION"/>
    <property type="match status" value="1"/>
</dbReference>
<dbReference type="PROSITE" id="PS50929">
    <property type="entry name" value="ABC_TM1F"/>
    <property type="match status" value="1"/>
</dbReference>
<dbReference type="GO" id="GO:0005524">
    <property type="term" value="F:ATP binding"/>
    <property type="evidence" value="ECO:0007669"/>
    <property type="project" value="UniProtKB-KW"/>
</dbReference>
<keyword evidence="5 7" id="KW-1133">Transmembrane helix</keyword>
<dbReference type="GO" id="GO:0030256">
    <property type="term" value="C:type I protein secretion system complex"/>
    <property type="evidence" value="ECO:0007669"/>
    <property type="project" value="InterPro"/>
</dbReference>